<dbReference type="InterPro" id="IPR036865">
    <property type="entry name" value="CRAL-TRIO_dom_sf"/>
</dbReference>
<proteinExistence type="predicted"/>
<dbReference type="CDD" id="cd00170">
    <property type="entry name" value="SEC14"/>
    <property type="match status" value="1"/>
</dbReference>
<reference evidence="5" key="1">
    <citation type="journal article" date="2014" name="PLoS ONE">
        <title>The genome and linkage map of the northern pike (Esox lucius): conserved synteny revealed between the salmonid sister group and the Neoteleostei.</title>
        <authorList>
            <person name="Rondeau E.B."/>
            <person name="Minkley D.R."/>
            <person name="Leong J.S."/>
            <person name="Messmer A.M."/>
            <person name="Jantzen J.R."/>
            <person name="von Schalburg K.R."/>
            <person name="Lemon C."/>
            <person name="Bird N.H."/>
            <person name="Koop B.F."/>
        </authorList>
    </citation>
    <scope>NUCLEOTIDE SEQUENCE</scope>
</reference>
<dbReference type="Pfam" id="PF00635">
    <property type="entry name" value="Motile_Sperm"/>
    <property type="match status" value="1"/>
</dbReference>
<dbReference type="RefSeq" id="XP_010884946.2">
    <property type="nucleotide sequence ID" value="XM_010886644.3"/>
</dbReference>
<dbReference type="PANTHER" id="PTHR46384:SF1">
    <property type="entry name" value="MOTILE SPERM DOMAIN-CONTAINING PROTEIN 2"/>
    <property type="match status" value="1"/>
</dbReference>
<feature type="domain" description="MSP" evidence="3">
    <location>
        <begin position="338"/>
        <end position="455"/>
    </location>
</feature>
<reference evidence="4" key="4">
    <citation type="submission" date="2025-09" db="UniProtKB">
        <authorList>
            <consortium name="Ensembl"/>
        </authorList>
    </citation>
    <scope>IDENTIFICATION</scope>
</reference>
<feature type="domain" description="CRAL-TRIO" evidence="2">
    <location>
        <begin position="109"/>
        <end position="263"/>
    </location>
</feature>
<keyword evidence="5" id="KW-1185">Reference proteome</keyword>
<dbReference type="SUPFAM" id="SSF49354">
    <property type="entry name" value="PapD-like"/>
    <property type="match status" value="1"/>
</dbReference>
<dbReference type="Ensembl" id="ENSELUT00000066582.2">
    <property type="protein sequence ID" value="ENSELUP00000060089.2"/>
    <property type="gene ID" value="ENSELUG00000021237.3"/>
</dbReference>
<reference evidence="4" key="2">
    <citation type="submission" date="2020-02" db="EMBL/GenBank/DDBJ databases">
        <title>Esox lucius (northern pike) genome, fEsoLuc1, primary haplotype.</title>
        <authorList>
            <person name="Myers G."/>
            <person name="Karagic N."/>
            <person name="Meyer A."/>
            <person name="Pippel M."/>
            <person name="Reichard M."/>
            <person name="Winkler S."/>
            <person name="Tracey A."/>
            <person name="Sims Y."/>
            <person name="Howe K."/>
            <person name="Rhie A."/>
            <person name="Formenti G."/>
            <person name="Durbin R."/>
            <person name="Fedrigo O."/>
            <person name="Jarvis E.D."/>
        </authorList>
    </citation>
    <scope>NUCLEOTIDE SEQUENCE [LARGE SCALE GENOMIC DNA]</scope>
</reference>
<evidence type="ECO:0000313" key="4">
    <source>
        <dbReference type="Ensembl" id="ENSELUP00000060089.2"/>
    </source>
</evidence>
<dbReference type="PROSITE" id="PS50202">
    <property type="entry name" value="MSP"/>
    <property type="match status" value="1"/>
</dbReference>
<dbReference type="InterPro" id="IPR001251">
    <property type="entry name" value="CRAL-TRIO_dom"/>
</dbReference>
<organism evidence="4 5">
    <name type="scientific">Esox lucius</name>
    <name type="common">Northern pike</name>
    <dbReference type="NCBI Taxonomy" id="8010"/>
    <lineage>
        <taxon>Eukaryota</taxon>
        <taxon>Metazoa</taxon>
        <taxon>Chordata</taxon>
        <taxon>Craniata</taxon>
        <taxon>Vertebrata</taxon>
        <taxon>Euteleostomi</taxon>
        <taxon>Actinopterygii</taxon>
        <taxon>Neopterygii</taxon>
        <taxon>Teleostei</taxon>
        <taxon>Protacanthopterygii</taxon>
        <taxon>Esociformes</taxon>
        <taxon>Esocidae</taxon>
        <taxon>Esox</taxon>
    </lineage>
</organism>
<dbReference type="Gene3D" id="2.60.40.10">
    <property type="entry name" value="Immunoglobulins"/>
    <property type="match status" value="1"/>
</dbReference>
<evidence type="ECO:0000259" key="2">
    <source>
        <dbReference type="PROSITE" id="PS50191"/>
    </source>
</evidence>
<dbReference type="GeneTree" id="ENSGT00390000016713"/>
<dbReference type="Gene3D" id="3.40.525.10">
    <property type="entry name" value="CRAL-TRIO lipid binding domain"/>
    <property type="match status" value="1"/>
</dbReference>
<accession>A0A6Q2Y1P4</accession>
<dbReference type="InterPro" id="IPR013783">
    <property type="entry name" value="Ig-like_fold"/>
</dbReference>
<dbReference type="InterPro" id="IPR008962">
    <property type="entry name" value="PapD-like_sf"/>
</dbReference>
<dbReference type="Bgee" id="ENSELUG00000021237">
    <property type="expression patterns" value="Expressed in ovary and 14 other cell types or tissues"/>
</dbReference>
<dbReference type="GeneID" id="105020013"/>
<sequence length="530" mass="60984">MLTKKGVLNYPNSCFLAVFISPCISTKQRDRDIQKKREETRKRFVIEYAQDSSDSYDARDMDRLWKDDVLVDSYLECSHFVMENTLKMISDSLQWRKEFKLNDINESSVQKGLLDSGMIYLHGYDKEGNKLFWFRVRLHVKDLKMLTEKKRYVAFWLESHVRREPGTPLTVIFDMSEVGLGSIDMEFIKYIINCFHVYYPKLLAKMLMYEMPWIMNAAWKMVKAMLSQEVVDTLVFVSKSEIQDHVEREHLLPSMGGTDPFKFSYPPFPDDFQNPISETGQEDDAETGEDDLETKDTLEQNPLALKPRKVCFAEDWDKDCTSTWKASRRPSDAFKGTLLHISPAEELRFGLGDGEKRCLISLSNVTRNRVAFKVRTTAPEKYRVKPSNSSCGPGTGGTITVSLYGGSLCCPQDRFLIMAAEMDLSSDGGSADLAQFWKGVPKPKIMMHRLRCRMRENLNLALSPVTDRSYRMESIGRQDVHATLFQLMASSSRLEENMDRCLRWQKVLTVLVTVLTALSFSTIYTGEWPL</sequence>
<evidence type="ECO:0000313" key="5">
    <source>
        <dbReference type="Proteomes" id="UP000265140"/>
    </source>
</evidence>
<dbReference type="InterPro" id="IPR000535">
    <property type="entry name" value="MSP_dom"/>
</dbReference>
<dbReference type="Pfam" id="PF00650">
    <property type="entry name" value="CRAL_TRIO"/>
    <property type="match status" value="1"/>
</dbReference>
<dbReference type="SMART" id="SM00516">
    <property type="entry name" value="SEC14"/>
    <property type="match status" value="1"/>
</dbReference>
<dbReference type="InterPro" id="IPR036273">
    <property type="entry name" value="CRAL/TRIO_N_dom_sf"/>
</dbReference>
<dbReference type="Proteomes" id="UP000265140">
    <property type="component" value="Chromosome 22"/>
</dbReference>
<dbReference type="PANTHER" id="PTHR46384">
    <property type="entry name" value="MOTILE SPERM DOMAIN-CONTAINING PROTEIN 2"/>
    <property type="match status" value="1"/>
</dbReference>
<dbReference type="AlphaFoldDB" id="A0A6Q2Y1P4"/>
<name>A0A6Q2Y1P4_ESOLU</name>
<dbReference type="KEGG" id="els:105020013"/>
<feature type="compositionally biased region" description="Acidic residues" evidence="1">
    <location>
        <begin position="280"/>
        <end position="293"/>
    </location>
</feature>
<evidence type="ECO:0008006" key="6">
    <source>
        <dbReference type="Google" id="ProtNLM"/>
    </source>
</evidence>
<dbReference type="PROSITE" id="PS50191">
    <property type="entry name" value="CRAL_TRIO"/>
    <property type="match status" value="1"/>
</dbReference>
<evidence type="ECO:0000259" key="3">
    <source>
        <dbReference type="PROSITE" id="PS50202"/>
    </source>
</evidence>
<feature type="region of interest" description="Disordered" evidence="1">
    <location>
        <begin position="274"/>
        <end position="299"/>
    </location>
</feature>
<dbReference type="GO" id="GO:0140284">
    <property type="term" value="C:endoplasmic reticulum-endosome membrane contact site"/>
    <property type="evidence" value="ECO:0007669"/>
    <property type="project" value="TreeGrafter"/>
</dbReference>
<dbReference type="SUPFAM" id="SSF46938">
    <property type="entry name" value="CRAL/TRIO N-terminal domain"/>
    <property type="match status" value="1"/>
</dbReference>
<evidence type="ECO:0000256" key="1">
    <source>
        <dbReference type="SAM" id="MobiDB-lite"/>
    </source>
</evidence>
<dbReference type="SUPFAM" id="SSF52087">
    <property type="entry name" value="CRAL/TRIO domain"/>
    <property type="match status" value="1"/>
</dbReference>
<reference evidence="4" key="3">
    <citation type="submission" date="2025-08" db="UniProtKB">
        <authorList>
            <consortium name="Ensembl"/>
        </authorList>
    </citation>
    <scope>IDENTIFICATION</scope>
</reference>
<dbReference type="GO" id="GO:0012505">
    <property type="term" value="C:endomembrane system"/>
    <property type="evidence" value="ECO:0007669"/>
    <property type="project" value="TreeGrafter"/>
</dbReference>
<dbReference type="InterPro" id="IPR053012">
    <property type="entry name" value="ER-organelle_contact"/>
</dbReference>
<protein>
    <recommendedName>
        <fullName evidence="6">Motile sperm domain containing 2</fullName>
    </recommendedName>
</protein>